<dbReference type="GO" id="GO:0060090">
    <property type="term" value="F:molecular adaptor activity"/>
    <property type="evidence" value="ECO:0007669"/>
    <property type="project" value="InterPro"/>
</dbReference>
<dbReference type="GO" id="GO:0000502">
    <property type="term" value="C:proteasome complex"/>
    <property type="evidence" value="ECO:0007669"/>
    <property type="project" value="UniProtKB-KW"/>
</dbReference>
<dbReference type="GO" id="GO:0036503">
    <property type="term" value="P:ERAD pathway"/>
    <property type="evidence" value="ECO:0007669"/>
    <property type="project" value="TreeGrafter"/>
</dbReference>
<dbReference type="InterPro" id="IPR016024">
    <property type="entry name" value="ARM-type_fold"/>
</dbReference>
<sequence length="1865" mass="202823">MATSGGSDGATEEAFLDRMLTRLALTEEKQLEKVLSKLLPLAVSRLGSSHHPTKMKVMEMLSHINKRVKDQASIQLPLRELLKLYISPDSVSMVKNFALVYIEMAYDRAPVDEQTEVIGSLLLGLAKAPTQHQDMILRMAAKGLDRYARHVADNSWTGEFIKDPASCEVFLTYCLHVLLFQALMTSPEGVQLPPPGLSMEQAKQVMGKDALKGEPLIIRKLGVLNYLGELDLPAGSVYPLYIVAAADGNERVSRRGEELLKRKANGANLEDLSLIKQLFAIFQGSTKAGGTAEQKVAPAGANLKAKLMSVFTRSIVAANAFPSTLQCVFDCIYGPETTMRLKHAGMEFAVWIFKHASDDQLKPMAQIILTGLVKLLDSQNPGDTDSSSKQLRAFTYQAIGQLSLRAPHLFNKNTDMAVRMFAALRSEPDSIRITVQESLSSLATAYKANPDVAKEIESLLFENIKASESEARFCSVLWATRLYPFSHAPSRFICMLGVGDVKLDIREMAQQGLSAPKPEKEAVEGSASTPDYPGLRPMMEYICQQQPQVLSKSPMGERIMIFPPKAYAAMITFVQHCYEKEQGADKSKLKGKEDVVSDTLGKTPPEEAFQLLLEHGMAIDGTADLQALASTGLLKLASSNPGQFAEIYSTRIAWLKQFIGHIDATTREAIARLLGIAVSGLASPQGADLLQQLLSAFHNVQKARFEDLHGSICAAGYVLAQCMTNTPAVPEPLLRNALHALFEETKNANPSLAGSAAEAIGHTGLRKPLPVAIGDLTSVVMTTKNGKSTAGEATTSGLVTEASTAKAEIQPTSTQDKEDKDVGKSVDEKEELSLASIVKQLGVLLASKDVKVQQKAAIALGHLCFGDRRGDLSDAALTALFTLSKSKAEDVLFSVGEALAFVWGGVPVTADDILKSDYVSMAASSNYLSGESLAQGKDTEMTDADESTNDTQSEPARDKIVKKLFDELLFSGYKDERCSGSVWLLSIISYCGHHSRVQSMLPQIQEAFSHLLGEQNELTQEMASRGMSIVYDLGDSATKDELVKALVSNLTGTAKKKRVVKVMEDTVVFEENTLGETPGGGNISTYKELCNIANEMGQPDLIYKFMDLANHQASLNSKRGAAFGFARIAKQAGDALKPHLRTLVPKLVRYQYDPNKAIQDAMGHIWRSLVAEPKKTIDEFYEEIMDDLLSQAGSRLWRSRESACSALADLIQGRRFSEVGKYLEKVWNVAFRAVDDIKETVRTSGDVLCRSVSSLSLRLSDTSLSSEEDARATMAIVLPFLLTKGIMSTVSDVRRLSINTVMKLVKGAGGAIRPQMPDLVSCMLESLSSLEDQRLNYVELHAERVGFSQEKLESARIAVAKDSPMWDTLDLCIRHVDSSTLESLIPRLMLLIQSGVGLNTRVGVAKFISMLAQHSGPDIKPHTTVLLRGLFSAVKSEKSAATRKAFAAALGSVAKYASEAQVRKLLLDAVAMYNSENDRDQRLVSALVLKELSRQASDVFKGNYTLILPMAFVARFDDEKDIVALFEEIWEDNTSSASVTLTMYMPEIVKLLIEGIGSSSWTQKQKSARALSKLADSVREGVLPHAQDLLRVLLAEIPGRLWEGKEVVLEALGALCKGCYSAKAGKDVLKTTQTFGPDAIISAVVAACGRKKKSFRDAAFACLEQVLLAFDYDTFEKVRVLLLEAASQAPPRKDKVELKEGDEPKEEGPSVPYEKVLGCLTATITSASSSTVYTHETEITGALAATLGVGHTWQVKNASLSTVKVFVGKVKEGSKYAPSLETLVFPIFECVSTIKIAQVKITALETLAELIQVANATSGLPKPLAESLVDKLIDLQGVEKVPSALHAIAQCLDSLRASTVSPMQE</sequence>
<keyword evidence="2" id="KW-0963">Cytoplasm</keyword>
<feature type="domain" description="Proteasome component Ecm29 N-terminal" evidence="6">
    <location>
        <begin position="16"/>
        <end position="497"/>
    </location>
</feature>
<evidence type="ECO:0000256" key="4">
    <source>
        <dbReference type="ARBA" id="ARBA00022942"/>
    </source>
</evidence>
<feature type="region of interest" description="Disordered" evidence="5">
    <location>
        <begin position="934"/>
        <end position="955"/>
    </location>
</feature>
<feature type="domain" description="Proteasome adapter and scaffold protein ECM29 HEAT-repeat" evidence="7">
    <location>
        <begin position="1312"/>
        <end position="1473"/>
    </location>
</feature>
<comment type="subcellular location">
    <subcellularLocation>
        <location evidence="1">Cytoplasm</location>
    </subcellularLocation>
</comment>
<dbReference type="EMBL" id="CM026427">
    <property type="protein sequence ID" value="KAG0570235.1"/>
    <property type="molecule type" value="Genomic_DNA"/>
</dbReference>
<keyword evidence="9" id="KW-1185">Reference proteome</keyword>
<dbReference type="PANTHER" id="PTHR23346:SF19">
    <property type="entry name" value="PROTEASOME ADAPTER AND SCAFFOLD PROTEIN ECM29"/>
    <property type="match status" value="1"/>
</dbReference>
<dbReference type="Gene3D" id="1.25.10.10">
    <property type="entry name" value="Leucine-rich Repeat Variant"/>
    <property type="match status" value="3"/>
</dbReference>
<reference evidence="8 9" key="1">
    <citation type="submission" date="2020-06" db="EMBL/GenBank/DDBJ databases">
        <title>WGS assembly of Ceratodon purpureus strain R40.</title>
        <authorList>
            <person name="Carey S.B."/>
            <person name="Jenkins J."/>
            <person name="Shu S."/>
            <person name="Lovell J.T."/>
            <person name="Sreedasyam A."/>
            <person name="Maumus F."/>
            <person name="Tiley G.P."/>
            <person name="Fernandez-Pozo N."/>
            <person name="Barry K."/>
            <person name="Chen C."/>
            <person name="Wang M."/>
            <person name="Lipzen A."/>
            <person name="Daum C."/>
            <person name="Saski C.A."/>
            <person name="Payton A.C."/>
            <person name="Mcbreen J.C."/>
            <person name="Conrad R.E."/>
            <person name="Kollar L.M."/>
            <person name="Olsson S."/>
            <person name="Huttunen S."/>
            <person name="Landis J.B."/>
            <person name="Wickett N.J."/>
            <person name="Johnson M.G."/>
            <person name="Rensing S.A."/>
            <person name="Grimwood J."/>
            <person name="Schmutz J."/>
            <person name="Mcdaniel S.F."/>
        </authorList>
    </citation>
    <scope>NUCLEOTIDE SEQUENCE [LARGE SCALE GENOMIC DNA]</scope>
    <source>
        <strain evidence="8 9">R40</strain>
    </source>
</reference>
<feature type="compositionally biased region" description="Basic and acidic residues" evidence="5">
    <location>
        <begin position="815"/>
        <end position="824"/>
    </location>
</feature>
<evidence type="ECO:0000256" key="1">
    <source>
        <dbReference type="ARBA" id="ARBA00004496"/>
    </source>
</evidence>
<dbReference type="PANTHER" id="PTHR23346">
    <property type="entry name" value="TRANSLATIONAL ACTIVATOR GCN1-RELATED"/>
    <property type="match status" value="1"/>
</dbReference>
<evidence type="ECO:0000259" key="6">
    <source>
        <dbReference type="Pfam" id="PF13001"/>
    </source>
</evidence>
<accession>A0A8T0HGQ9</accession>
<dbReference type="Pfam" id="PF24492">
    <property type="entry name" value="HEAT_ECM29"/>
    <property type="match status" value="1"/>
</dbReference>
<dbReference type="GO" id="GO:0005737">
    <property type="term" value="C:cytoplasm"/>
    <property type="evidence" value="ECO:0007669"/>
    <property type="project" value="UniProtKB-SubCell"/>
</dbReference>
<gene>
    <name evidence="8" type="ORF">KC19_6G146600</name>
</gene>
<evidence type="ECO:0000256" key="2">
    <source>
        <dbReference type="ARBA" id="ARBA00022490"/>
    </source>
</evidence>
<dbReference type="InterPro" id="IPR011989">
    <property type="entry name" value="ARM-like"/>
</dbReference>
<name>A0A8T0HGQ9_CERPU</name>
<dbReference type="Pfam" id="PF13001">
    <property type="entry name" value="ECM29_N"/>
    <property type="match status" value="1"/>
</dbReference>
<feature type="region of interest" description="Disordered" evidence="5">
    <location>
        <begin position="802"/>
        <end position="824"/>
    </location>
</feature>
<evidence type="ECO:0000313" key="9">
    <source>
        <dbReference type="Proteomes" id="UP000822688"/>
    </source>
</evidence>
<protein>
    <submittedName>
        <fullName evidence="8">Uncharacterized protein</fullName>
    </submittedName>
</protein>
<organism evidence="8 9">
    <name type="scientific">Ceratodon purpureus</name>
    <name type="common">Fire moss</name>
    <name type="synonym">Dicranum purpureum</name>
    <dbReference type="NCBI Taxonomy" id="3225"/>
    <lineage>
        <taxon>Eukaryota</taxon>
        <taxon>Viridiplantae</taxon>
        <taxon>Streptophyta</taxon>
        <taxon>Embryophyta</taxon>
        <taxon>Bryophyta</taxon>
        <taxon>Bryophytina</taxon>
        <taxon>Bryopsida</taxon>
        <taxon>Dicranidae</taxon>
        <taxon>Pseudoditrichales</taxon>
        <taxon>Ditrichaceae</taxon>
        <taxon>Ceratodon</taxon>
    </lineage>
</organism>
<evidence type="ECO:0000256" key="3">
    <source>
        <dbReference type="ARBA" id="ARBA00022737"/>
    </source>
</evidence>
<keyword evidence="3" id="KW-0677">Repeat</keyword>
<evidence type="ECO:0000313" key="8">
    <source>
        <dbReference type="EMBL" id="KAG0570235.1"/>
    </source>
</evidence>
<dbReference type="SUPFAM" id="SSF48371">
    <property type="entry name" value="ARM repeat"/>
    <property type="match status" value="3"/>
</dbReference>
<keyword evidence="4" id="KW-0647">Proteasome</keyword>
<proteinExistence type="predicted"/>
<evidence type="ECO:0000259" key="7">
    <source>
        <dbReference type="Pfam" id="PF24492"/>
    </source>
</evidence>
<dbReference type="InterPro" id="IPR055443">
    <property type="entry name" value="HEAT_ECM29"/>
</dbReference>
<dbReference type="InterPro" id="IPR024372">
    <property type="entry name" value="Ecm29_N"/>
</dbReference>
<dbReference type="GO" id="GO:0005634">
    <property type="term" value="C:nucleus"/>
    <property type="evidence" value="ECO:0007669"/>
    <property type="project" value="TreeGrafter"/>
</dbReference>
<dbReference type="Proteomes" id="UP000822688">
    <property type="component" value="Chromosome 6"/>
</dbReference>
<comment type="caution">
    <text evidence="8">The sequence shown here is derived from an EMBL/GenBank/DDBJ whole genome shotgun (WGS) entry which is preliminary data.</text>
</comment>
<dbReference type="GO" id="GO:0043248">
    <property type="term" value="P:proteasome assembly"/>
    <property type="evidence" value="ECO:0007669"/>
    <property type="project" value="InterPro"/>
</dbReference>
<evidence type="ECO:0000256" key="5">
    <source>
        <dbReference type="SAM" id="MobiDB-lite"/>
    </source>
</evidence>